<dbReference type="AlphaFoldDB" id="A0AAU9MVT5"/>
<dbReference type="Gene3D" id="1.10.287.110">
    <property type="entry name" value="DnaJ domain"/>
    <property type="match status" value="1"/>
</dbReference>
<comment type="caution">
    <text evidence="2">The sequence shown here is derived from an EMBL/GenBank/DDBJ whole genome shotgun (WGS) entry which is preliminary data.</text>
</comment>
<dbReference type="CDD" id="cd06257">
    <property type="entry name" value="DnaJ"/>
    <property type="match status" value="1"/>
</dbReference>
<dbReference type="PANTHER" id="PTHR45090:SF3">
    <property type="entry name" value="OS09G0368800 PROTEIN"/>
    <property type="match status" value="1"/>
</dbReference>
<sequence length="160" mass="18390">MAMSLKMSFVLQKSDLMLKKESNINGIKMATTISCRVKELPIGNKKNLYQVLSLESQNVSFHDLKKAYRAKALQLHPDVSPSSIKEECTKQFVELREAYEVLSDPNSRRMYDLSLVESMGCGLGDHAYRGQGVQYSRMVWEMQLKGLKHRSDQRRNVQFV</sequence>
<evidence type="ECO:0000259" key="1">
    <source>
        <dbReference type="PROSITE" id="PS50076"/>
    </source>
</evidence>
<reference evidence="2 3" key="1">
    <citation type="submission" date="2022-01" db="EMBL/GenBank/DDBJ databases">
        <authorList>
            <person name="Xiong W."/>
            <person name="Schranz E."/>
        </authorList>
    </citation>
    <scope>NUCLEOTIDE SEQUENCE [LARGE SCALE GENOMIC DNA]</scope>
</reference>
<proteinExistence type="predicted"/>
<accession>A0AAU9MVT5</accession>
<organism evidence="2 3">
    <name type="scientific">Lactuca virosa</name>
    <dbReference type="NCBI Taxonomy" id="75947"/>
    <lineage>
        <taxon>Eukaryota</taxon>
        <taxon>Viridiplantae</taxon>
        <taxon>Streptophyta</taxon>
        <taxon>Embryophyta</taxon>
        <taxon>Tracheophyta</taxon>
        <taxon>Spermatophyta</taxon>
        <taxon>Magnoliopsida</taxon>
        <taxon>eudicotyledons</taxon>
        <taxon>Gunneridae</taxon>
        <taxon>Pentapetalae</taxon>
        <taxon>asterids</taxon>
        <taxon>campanulids</taxon>
        <taxon>Asterales</taxon>
        <taxon>Asteraceae</taxon>
        <taxon>Cichorioideae</taxon>
        <taxon>Cichorieae</taxon>
        <taxon>Lactucinae</taxon>
        <taxon>Lactuca</taxon>
    </lineage>
</organism>
<dbReference type="InterPro" id="IPR001623">
    <property type="entry name" value="DnaJ_domain"/>
</dbReference>
<dbReference type="InterPro" id="IPR053232">
    <property type="entry name" value="DnaJ_C/III_chloroplastic"/>
</dbReference>
<dbReference type="PANTHER" id="PTHR45090">
    <property type="entry name" value="CHAPERONE PROTEIN DNAJ 20 CHLOROPLASTIC"/>
    <property type="match status" value="1"/>
</dbReference>
<dbReference type="SMART" id="SM00271">
    <property type="entry name" value="DnaJ"/>
    <property type="match status" value="1"/>
</dbReference>
<dbReference type="SUPFAM" id="SSF46565">
    <property type="entry name" value="Chaperone J-domain"/>
    <property type="match status" value="1"/>
</dbReference>
<dbReference type="InterPro" id="IPR018253">
    <property type="entry name" value="DnaJ_domain_CS"/>
</dbReference>
<gene>
    <name evidence="2" type="ORF">LVIROSA_LOCUS17923</name>
</gene>
<dbReference type="PRINTS" id="PR00625">
    <property type="entry name" value="JDOMAIN"/>
</dbReference>
<dbReference type="Proteomes" id="UP001157418">
    <property type="component" value="Unassembled WGS sequence"/>
</dbReference>
<dbReference type="PROSITE" id="PS50076">
    <property type="entry name" value="DNAJ_2"/>
    <property type="match status" value="1"/>
</dbReference>
<dbReference type="EMBL" id="CAKMRJ010003334">
    <property type="protein sequence ID" value="CAH1431196.1"/>
    <property type="molecule type" value="Genomic_DNA"/>
</dbReference>
<keyword evidence="3" id="KW-1185">Reference proteome</keyword>
<feature type="domain" description="J" evidence="1">
    <location>
        <begin position="47"/>
        <end position="115"/>
    </location>
</feature>
<dbReference type="Pfam" id="PF00226">
    <property type="entry name" value="DnaJ"/>
    <property type="match status" value="1"/>
</dbReference>
<evidence type="ECO:0000313" key="2">
    <source>
        <dbReference type="EMBL" id="CAH1431196.1"/>
    </source>
</evidence>
<protein>
    <recommendedName>
        <fullName evidence="1">J domain-containing protein</fullName>
    </recommendedName>
</protein>
<name>A0AAU9MVT5_9ASTR</name>
<dbReference type="PROSITE" id="PS00636">
    <property type="entry name" value="DNAJ_1"/>
    <property type="match status" value="1"/>
</dbReference>
<evidence type="ECO:0000313" key="3">
    <source>
        <dbReference type="Proteomes" id="UP001157418"/>
    </source>
</evidence>
<dbReference type="GO" id="GO:0009507">
    <property type="term" value="C:chloroplast"/>
    <property type="evidence" value="ECO:0007669"/>
    <property type="project" value="TreeGrafter"/>
</dbReference>
<dbReference type="InterPro" id="IPR036869">
    <property type="entry name" value="J_dom_sf"/>
</dbReference>